<dbReference type="STRING" id="230819.A0A5C3KCE9"/>
<organism evidence="1 2">
    <name type="scientific">Coprinopsis marcescibilis</name>
    <name type="common">Agaric fungus</name>
    <name type="synonym">Psathyrella marcescibilis</name>
    <dbReference type="NCBI Taxonomy" id="230819"/>
    <lineage>
        <taxon>Eukaryota</taxon>
        <taxon>Fungi</taxon>
        <taxon>Dikarya</taxon>
        <taxon>Basidiomycota</taxon>
        <taxon>Agaricomycotina</taxon>
        <taxon>Agaricomycetes</taxon>
        <taxon>Agaricomycetidae</taxon>
        <taxon>Agaricales</taxon>
        <taxon>Agaricineae</taxon>
        <taxon>Psathyrellaceae</taxon>
        <taxon>Coprinopsis</taxon>
    </lineage>
</organism>
<name>A0A5C3KCE9_COPMA</name>
<evidence type="ECO:0000313" key="1">
    <source>
        <dbReference type="EMBL" id="TFK17650.1"/>
    </source>
</evidence>
<dbReference type="AlphaFoldDB" id="A0A5C3KCE9"/>
<gene>
    <name evidence="1" type="ORF">FA15DRAFT_604646</name>
</gene>
<dbReference type="Proteomes" id="UP000307440">
    <property type="component" value="Unassembled WGS sequence"/>
</dbReference>
<evidence type="ECO:0000313" key="2">
    <source>
        <dbReference type="Proteomes" id="UP000307440"/>
    </source>
</evidence>
<dbReference type="EMBL" id="ML210479">
    <property type="protein sequence ID" value="TFK17650.1"/>
    <property type="molecule type" value="Genomic_DNA"/>
</dbReference>
<reference evidence="1 2" key="1">
    <citation type="journal article" date="2019" name="Nat. Ecol. Evol.">
        <title>Megaphylogeny resolves global patterns of mushroom evolution.</title>
        <authorList>
            <person name="Varga T."/>
            <person name="Krizsan K."/>
            <person name="Foldi C."/>
            <person name="Dima B."/>
            <person name="Sanchez-Garcia M."/>
            <person name="Sanchez-Ramirez S."/>
            <person name="Szollosi G.J."/>
            <person name="Szarkandi J.G."/>
            <person name="Papp V."/>
            <person name="Albert L."/>
            <person name="Andreopoulos W."/>
            <person name="Angelini C."/>
            <person name="Antonin V."/>
            <person name="Barry K.W."/>
            <person name="Bougher N.L."/>
            <person name="Buchanan P."/>
            <person name="Buyck B."/>
            <person name="Bense V."/>
            <person name="Catcheside P."/>
            <person name="Chovatia M."/>
            <person name="Cooper J."/>
            <person name="Damon W."/>
            <person name="Desjardin D."/>
            <person name="Finy P."/>
            <person name="Geml J."/>
            <person name="Haridas S."/>
            <person name="Hughes K."/>
            <person name="Justo A."/>
            <person name="Karasinski D."/>
            <person name="Kautmanova I."/>
            <person name="Kiss B."/>
            <person name="Kocsube S."/>
            <person name="Kotiranta H."/>
            <person name="LaButti K.M."/>
            <person name="Lechner B.E."/>
            <person name="Liimatainen K."/>
            <person name="Lipzen A."/>
            <person name="Lukacs Z."/>
            <person name="Mihaltcheva S."/>
            <person name="Morgado L.N."/>
            <person name="Niskanen T."/>
            <person name="Noordeloos M.E."/>
            <person name="Ohm R.A."/>
            <person name="Ortiz-Santana B."/>
            <person name="Ovrebo C."/>
            <person name="Racz N."/>
            <person name="Riley R."/>
            <person name="Savchenko A."/>
            <person name="Shiryaev A."/>
            <person name="Soop K."/>
            <person name="Spirin V."/>
            <person name="Szebenyi C."/>
            <person name="Tomsovsky M."/>
            <person name="Tulloss R.E."/>
            <person name="Uehling J."/>
            <person name="Grigoriev I.V."/>
            <person name="Vagvolgyi C."/>
            <person name="Papp T."/>
            <person name="Martin F.M."/>
            <person name="Miettinen O."/>
            <person name="Hibbett D.S."/>
            <person name="Nagy L.G."/>
        </authorList>
    </citation>
    <scope>NUCLEOTIDE SEQUENCE [LARGE SCALE GENOMIC DNA]</scope>
    <source>
        <strain evidence="1 2">CBS 121175</strain>
    </source>
</reference>
<protein>
    <submittedName>
        <fullName evidence="1">Uncharacterized protein</fullName>
    </submittedName>
</protein>
<keyword evidence="2" id="KW-1185">Reference proteome</keyword>
<proteinExistence type="predicted"/>
<feature type="non-terminal residue" evidence="1">
    <location>
        <position position="1"/>
    </location>
</feature>
<sequence length="150" mass="17047">IANVLDRAAQLDPSKIIAKMKYHLLVHAVEDIRRFGPIVGVATEGYESFNLIFRYCSILSNHISPSRDIAHQLARQEAFRHTISSGWYKTEDGNWKQPGQALRAFVAKASCCTKCIIYGQLVRSSDLWVSIQSYLPIQRSFINGYAIRCR</sequence>
<dbReference type="OrthoDB" id="2506088at2759"/>
<accession>A0A5C3KCE9</accession>